<keyword evidence="8" id="KW-0653">Protein transport</keyword>
<accession>A0A8D4LLL2</accession>
<organism evidence="14 15">
    <name type="scientific">Mergibacter septicus</name>
    <dbReference type="NCBI Taxonomy" id="221402"/>
    <lineage>
        <taxon>Bacteria</taxon>
        <taxon>Pseudomonadati</taxon>
        <taxon>Pseudomonadota</taxon>
        <taxon>Gammaproteobacteria</taxon>
        <taxon>Pasteurellales</taxon>
        <taxon>Pasteurellaceae</taxon>
        <taxon>Mergibacter</taxon>
    </lineage>
</organism>
<keyword evidence="15" id="KW-1185">Reference proteome</keyword>
<dbReference type="Pfam" id="PF03895">
    <property type="entry name" value="YadA_anchor"/>
    <property type="match status" value="1"/>
</dbReference>
<evidence type="ECO:0000256" key="6">
    <source>
        <dbReference type="ARBA" id="ARBA00022692"/>
    </source>
</evidence>
<dbReference type="Gene3D" id="1.20.5.170">
    <property type="match status" value="1"/>
</dbReference>
<evidence type="ECO:0000256" key="9">
    <source>
        <dbReference type="ARBA" id="ARBA00023136"/>
    </source>
</evidence>
<dbReference type="InterPro" id="IPR005594">
    <property type="entry name" value="YadA_C"/>
</dbReference>
<evidence type="ECO:0000256" key="10">
    <source>
        <dbReference type="ARBA" id="ARBA00023237"/>
    </source>
</evidence>
<dbReference type="Pfam" id="PF05658">
    <property type="entry name" value="YadA_head"/>
    <property type="match status" value="2"/>
</dbReference>
<dbReference type="Gene3D" id="3.30.1300.30">
    <property type="entry name" value="GSPII I/J protein-like"/>
    <property type="match status" value="1"/>
</dbReference>
<dbReference type="EMBL" id="CP022011">
    <property type="protein sequence ID" value="QDJ13988.1"/>
    <property type="molecule type" value="Genomic_DNA"/>
</dbReference>
<keyword evidence="4" id="KW-0813">Transport</keyword>
<evidence type="ECO:0000313" key="15">
    <source>
        <dbReference type="Proteomes" id="UP000955338"/>
    </source>
</evidence>
<keyword evidence="7" id="KW-0732">Signal</keyword>
<evidence type="ECO:0000259" key="11">
    <source>
        <dbReference type="Pfam" id="PF03895"/>
    </source>
</evidence>
<feature type="domain" description="Trimeric autotransporter adhesin YadA-like head" evidence="12">
    <location>
        <begin position="61"/>
        <end position="78"/>
    </location>
</feature>
<evidence type="ECO:0000256" key="8">
    <source>
        <dbReference type="ARBA" id="ARBA00022927"/>
    </source>
</evidence>
<sequence>MFLSNKFSLHFYNFLDRAQMNKTKLVLITPLFLSLSTLNATATTNLELGRNSLAIGGGISTGTNTIAIGRNAVATGDNLTADQIKQRLRENAERLNQITAKEREIARLDADYKRKYRTALEVKQALAQIAEKRQYIETVLNPALADATKNLNDYRPIYDEKRKLIDARTHEILTLDGFDLGKVAPVDQGGTENGLELLAQELKSKAEDGYNEIINNDLNYYKDYINNYIKAKGDLVDNKLLYSKYFDHKNYFLISDDNKILGRIGYEVINNRGEVSNELVAINNNNTIGAGHLNFYIDIDYNISPTRFGTENLRFDENYLSNNINVTKNNEKVGRLSDEDKSSLIKKLESVTNTQIQNINKFYSLSPALITSEQKEAAKNAFLKLNDFQKQIANLKIEILNHQYHYDNDTTENEKLRALQKKVIAEDALSKLLDETRVFKMGEFKTALIPYRYNQQNWYNKNIKDVEELNSKFVTEFKANLERAIAKETAKLNDLTEKQTAANRAIENENAAIARLEPTADQKETARQADSALSTLEREKQALAALKESLTLNNVNNIGENAIAIGVANRVTGRNSISLGNASIVTNENNISIGNLNTITGVNSVVIGNNSTINSDDNIVIGSNITVPADITNSVVIGNNSTASELNKTANYSINNHNYNFAGANAISTVSFGSANNERILTNIGAGRISNTSTDAVNGSQLYAVISYANELKNYTDTKFTAAKTYADTKDSELKNELLSKVSNSNSSNSNINSDDLNNLKTELTEFVKTSDASNLENAKTHTNNSLANKEVELKKYIDIHDNKTLENANKYTDNKFNNLLSNLPSNTITPAQLDEIKSNTNRQISHAKTELKHYTDNRINTVRSEMHNLHKQNRAGIASALAISSIRTIPSHRVSLGVGTGYYRGQSAVAVALNITSDNQRINLNLATSIDSYNNVGGSAGFSVGF</sequence>
<reference evidence="14" key="1">
    <citation type="submission" date="2017-06" db="EMBL/GenBank/DDBJ databases">
        <title>Genome sequencing of pathogenic and non-pathogenic strains within Bisgaard taxon 40.</title>
        <authorList>
            <person name="Ladner J.T."/>
            <person name="Lovett S.P."/>
            <person name="Koroleva G."/>
            <person name="Lorch J.M."/>
        </authorList>
    </citation>
    <scope>NUCLEOTIDE SEQUENCE</scope>
    <source>
        <strain evidence="14">27576-1-I1</strain>
    </source>
</reference>
<feature type="domain" description="Trimeric autotransporter adhesin YadA-like stalk" evidence="13">
    <location>
        <begin position="682"/>
        <end position="717"/>
    </location>
</feature>
<dbReference type="AlphaFoldDB" id="A0A8D4LLL2"/>
<protein>
    <submittedName>
        <fullName evidence="14">Uncharacterized protein</fullName>
    </submittedName>
</protein>
<feature type="domain" description="Trimeric autotransporter adhesin YadA-like head" evidence="12">
    <location>
        <begin position="559"/>
        <end position="582"/>
    </location>
</feature>
<dbReference type="SUPFAM" id="SSF101967">
    <property type="entry name" value="Adhesin YadA, collagen-binding domain"/>
    <property type="match status" value="1"/>
</dbReference>
<dbReference type="InterPro" id="IPR008635">
    <property type="entry name" value="Coiled_stalk_dom"/>
</dbReference>
<evidence type="ECO:0000313" key="14">
    <source>
        <dbReference type="EMBL" id="QDJ13988.1"/>
    </source>
</evidence>
<dbReference type="InterPro" id="IPR011049">
    <property type="entry name" value="Serralysin-like_metalloprot_C"/>
</dbReference>
<keyword evidence="9" id="KW-0472">Membrane</keyword>
<keyword evidence="10" id="KW-0998">Cell outer membrane</keyword>
<dbReference type="GO" id="GO:0009986">
    <property type="term" value="C:cell surface"/>
    <property type="evidence" value="ECO:0007669"/>
    <property type="project" value="UniProtKB-SubCell"/>
</dbReference>
<dbReference type="InterPro" id="IPR008640">
    <property type="entry name" value="Adhesin_Head_dom"/>
</dbReference>
<evidence type="ECO:0000259" key="12">
    <source>
        <dbReference type="Pfam" id="PF05658"/>
    </source>
</evidence>
<gene>
    <name evidence="14" type="ORF">CEP48_00380</name>
</gene>
<evidence type="ECO:0000256" key="3">
    <source>
        <dbReference type="ARBA" id="ARBA00005848"/>
    </source>
</evidence>
<comment type="similarity">
    <text evidence="3">Belongs to the autotransporter-2 (AT-2) (TC 1.B.40) family.</text>
</comment>
<dbReference type="InterPro" id="IPR045584">
    <property type="entry name" value="Pilin-like"/>
</dbReference>
<name>A0A8D4LLL2_9PAST</name>
<dbReference type="Pfam" id="PF05662">
    <property type="entry name" value="YadA_stalk"/>
    <property type="match status" value="1"/>
</dbReference>
<dbReference type="Proteomes" id="UP000955338">
    <property type="component" value="Chromosome"/>
</dbReference>
<feature type="domain" description="Trimeric autotransporter adhesin YadA-like C-terminal membrane anchor" evidence="11">
    <location>
        <begin position="894"/>
        <end position="945"/>
    </location>
</feature>
<evidence type="ECO:0000256" key="5">
    <source>
        <dbReference type="ARBA" id="ARBA00022452"/>
    </source>
</evidence>
<evidence type="ECO:0000256" key="7">
    <source>
        <dbReference type="ARBA" id="ARBA00022729"/>
    </source>
</evidence>
<evidence type="ECO:0000256" key="2">
    <source>
        <dbReference type="ARBA" id="ARBA00004442"/>
    </source>
</evidence>
<dbReference type="GO" id="GO:0015031">
    <property type="term" value="P:protein transport"/>
    <property type="evidence" value="ECO:0007669"/>
    <property type="project" value="UniProtKB-KW"/>
</dbReference>
<comment type="subcellular location">
    <subcellularLocation>
        <location evidence="2">Cell outer membrane</location>
    </subcellularLocation>
    <subcellularLocation>
        <location evidence="1">Cell surface</location>
    </subcellularLocation>
</comment>
<dbReference type="SUPFAM" id="SSF54523">
    <property type="entry name" value="Pili subunits"/>
    <property type="match status" value="1"/>
</dbReference>
<proteinExistence type="inferred from homology"/>
<dbReference type="Gene3D" id="2.150.10.10">
    <property type="entry name" value="Serralysin-like metalloprotease, C-terminal"/>
    <property type="match status" value="1"/>
</dbReference>
<keyword evidence="5" id="KW-1134">Transmembrane beta strand</keyword>
<dbReference type="CDD" id="cd12820">
    <property type="entry name" value="LbR_YadA-like"/>
    <property type="match status" value="1"/>
</dbReference>
<keyword evidence="6" id="KW-0812">Transmembrane</keyword>
<evidence type="ECO:0000256" key="4">
    <source>
        <dbReference type="ARBA" id="ARBA00022448"/>
    </source>
</evidence>
<evidence type="ECO:0000259" key="13">
    <source>
        <dbReference type="Pfam" id="PF05662"/>
    </source>
</evidence>
<evidence type="ECO:0000256" key="1">
    <source>
        <dbReference type="ARBA" id="ARBA00004241"/>
    </source>
</evidence>
<dbReference type="GO" id="GO:0009279">
    <property type="term" value="C:cell outer membrane"/>
    <property type="evidence" value="ECO:0007669"/>
    <property type="project" value="UniProtKB-SubCell"/>
</dbReference>